<keyword evidence="1" id="KW-0472">Membrane</keyword>
<dbReference type="AlphaFoldDB" id="A0A9D5Q8J4"/>
<reference evidence="3" key="1">
    <citation type="submission" date="2019-11" db="EMBL/GenBank/DDBJ databases">
        <title>Microbial mats filling the niche in hypersaline microbial mats.</title>
        <authorList>
            <person name="Wong H.L."/>
            <person name="Macleod F.I."/>
            <person name="White R.A. III"/>
            <person name="Burns B.P."/>
        </authorList>
    </citation>
    <scope>NUCLEOTIDE SEQUENCE</scope>
    <source>
        <strain evidence="3">Rbin_158</strain>
    </source>
</reference>
<feature type="transmembrane region" description="Helical" evidence="1">
    <location>
        <begin position="339"/>
        <end position="357"/>
    </location>
</feature>
<feature type="transmembrane region" description="Helical" evidence="1">
    <location>
        <begin position="290"/>
        <end position="307"/>
    </location>
</feature>
<feature type="transmembrane region" description="Helical" evidence="1">
    <location>
        <begin position="185"/>
        <end position="207"/>
    </location>
</feature>
<organism evidence="3 4">
    <name type="scientific">candidate division KSB3 bacterium</name>
    <dbReference type="NCBI Taxonomy" id="2044937"/>
    <lineage>
        <taxon>Bacteria</taxon>
        <taxon>candidate division KSB3</taxon>
    </lineage>
</organism>
<evidence type="ECO:0000313" key="4">
    <source>
        <dbReference type="Proteomes" id="UP000649604"/>
    </source>
</evidence>
<feature type="domain" description="Glycosyltransferase RgtA/B/C/D-like" evidence="2">
    <location>
        <begin position="79"/>
        <end position="229"/>
    </location>
</feature>
<proteinExistence type="predicted"/>
<feature type="transmembrane region" description="Helical" evidence="1">
    <location>
        <begin position="314"/>
        <end position="333"/>
    </location>
</feature>
<name>A0A9D5Q8J4_9BACT</name>
<feature type="transmembrane region" description="Helical" evidence="1">
    <location>
        <begin position="97"/>
        <end position="118"/>
    </location>
</feature>
<feature type="transmembrane region" description="Helical" evidence="1">
    <location>
        <begin position="20"/>
        <end position="40"/>
    </location>
</feature>
<gene>
    <name evidence="3" type="ORF">GF339_23335</name>
</gene>
<accession>A0A9D5Q8J4</accession>
<dbReference type="Proteomes" id="UP000649604">
    <property type="component" value="Unassembled WGS sequence"/>
</dbReference>
<keyword evidence="1" id="KW-1133">Transmembrane helix</keyword>
<feature type="transmembrane region" description="Helical" evidence="1">
    <location>
        <begin position="214"/>
        <end position="235"/>
    </location>
</feature>
<evidence type="ECO:0000313" key="3">
    <source>
        <dbReference type="EMBL" id="MBD3327538.1"/>
    </source>
</evidence>
<protein>
    <recommendedName>
        <fullName evidence="2">Glycosyltransferase RgtA/B/C/D-like domain-containing protein</fullName>
    </recommendedName>
</protein>
<feature type="transmembrane region" description="Helical" evidence="1">
    <location>
        <begin position="364"/>
        <end position="383"/>
    </location>
</feature>
<evidence type="ECO:0000256" key="1">
    <source>
        <dbReference type="SAM" id="Phobius"/>
    </source>
</evidence>
<comment type="caution">
    <text evidence="3">The sequence shown here is derived from an EMBL/GenBank/DDBJ whole genome shotgun (WGS) entry which is preliminary data.</text>
</comment>
<dbReference type="Pfam" id="PF13231">
    <property type="entry name" value="PMT_2"/>
    <property type="match status" value="1"/>
</dbReference>
<sequence>MVIREREPSTTFLYTHRKFLVVGLIATCGTACALVGMTSWKFAAVGDELPFFYFAKRIAEQHLLVNPLGMYGVYGEHQVLGSYVQAIFLVLFGSQYAVWKFSGVIVLLPSVIFLYLFVRPLYGRNPALISALLLAFSKYLCNFFKIGYIHSLCLFLLVFCLYLAGELLRVPTRAKAIKLGIGLGISFFVVIGPVFPFLLLPFGVALLHRKGRQAIPLLAIVALVLLAFISIGLLTTPADQRWGGLTKTSVHREFDSKAQVLINIGRNFLLFWQNFDYLYNHFVEGPYLDLISRWAALFGIVLCLLAFRQTQGLLLFLWIMLCLGIGISNPYWYTPSTRGIFFIPYGVIFASLGLEFLRRNLRRFGVRWVLPLVLVAIIGLNIYEAHIGIFRKAGYSRTALILRELVQSTPQEEALLLVHSPGYQFDVRHVLQRLPFFGIPASRFAHTHQLPEACATHREKLIAFTDDPIHPLPELCAHFQDRKVIVMLQGGFP</sequence>
<keyword evidence="1" id="KW-0812">Transmembrane</keyword>
<feature type="transmembrane region" description="Helical" evidence="1">
    <location>
        <begin position="139"/>
        <end position="165"/>
    </location>
</feature>
<dbReference type="EMBL" id="WJJP01000752">
    <property type="protein sequence ID" value="MBD3327538.1"/>
    <property type="molecule type" value="Genomic_DNA"/>
</dbReference>
<evidence type="ECO:0000259" key="2">
    <source>
        <dbReference type="Pfam" id="PF13231"/>
    </source>
</evidence>
<dbReference type="InterPro" id="IPR038731">
    <property type="entry name" value="RgtA/B/C-like"/>
</dbReference>